<comment type="caution">
    <text evidence="3">The sequence shown here is derived from an EMBL/GenBank/DDBJ whole genome shotgun (WGS) entry which is preliminary data.</text>
</comment>
<feature type="coiled-coil region" evidence="1">
    <location>
        <begin position="435"/>
        <end position="462"/>
    </location>
</feature>
<dbReference type="InterPro" id="IPR025518">
    <property type="entry name" value="DUF4406"/>
</dbReference>
<evidence type="ECO:0000256" key="1">
    <source>
        <dbReference type="SAM" id="Coils"/>
    </source>
</evidence>
<dbReference type="SUPFAM" id="SSF52309">
    <property type="entry name" value="N-(deoxy)ribosyltransferase-like"/>
    <property type="match status" value="1"/>
</dbReference>
<dbReference type="AlphaFoldDB" id="A0A420S0K3"/>
<evidence type="ECO:0000313" key="3">
    <source>
        <dbReference type="EMBL" id="RKL22800.1"/>
    </source>
</evidence>
<name>A0A420S0K3_GIBIN</name>
<feature type="region of interest" description="Disordered" evidence="2">
    <location>
        <begin position="89"/>
        <end position="114"/>
    </location>
</feature>
<accession>A0A420S0K3</accession>
<evidence type="ECO:0000256" key="2">
    <source>
        <dbReference type="SAM" id="MobiDB-lite"/>
    </source>
</evidence>
<evidence type="ECO:0008006" key="5">
    <source>
        <dbReference type="Google" id="ProtNLM"/>
    </source>
</evidence>
<reference evidence="3 4" key="1">
    <citation type="journal article" date="2018" name="Sci. Rep.">
        <title>Characterisation of pathogen-specific regions and novel effector candidates in Fusarium oxysporum f. sp. cepae.</title>
        <authorList>
            <person name="Armitage A.D."/>
            <person name="Taylor A."/>
            <person name="Sobczyk M.K."/>
            <person name="Baxter L."/>
            <person name="Greenfield B.P."/>
            <person name="Bates H.J."/>
            <person name="Wilson F."/>
            <person name="Jackson A.C."/>
            <person name="Ott S."/>
            <person name="Harrison R.J."/>
            <person name="Clarkson J.P."/>
        </authorList>
    </citation>
    <scope>NUCLEOTIDE SEQUENCE [LARGE SCALE GENOMIC DNA]</scope>
    <source>
        <strain evidence="3 4">Fp_A8</strain>
    </source>
</reference>
<dbReference type="EMBL" id="MRDB01000114">
    <property type="protein sequence ID" value="RKL22800.1"/>
    <property type="molecule type" value="Genomic_DNA"/>
</dbReference>
<gene>
    <name evidence="3" type="ORF">BFJ72_g14605</name>
</gene>
<dbReference type="Pfam" id="PF14359">
    <property type="entry name" value="DUF4406"/>
    <property type="match status" value="1"/>
</dbReference>
<proteinExistence type="predicted"/>
<dbReference type="Proteomes" id="UP000283569">
    <property type="component" value="Unassembled WGS sequence"/>
</dbReference>
<evidence type="ECO:0000313" key="4">
    <source>
        <dbReference type="Proteomes" id="UP000283569"/>
    </source>
</evidence>
<sequence>MTGLPEFNYPAFNRAAAVLRAQGHHVENPAENPAPACGSWAGYMRLALPQLCKCDAVYMLPGWRGSKGARVEHGLALDLGMEVQDFDASAGEGGRGPVRAAPQHPPLWRGAPTRERIEGPDALGRYRFSVWSENRCCRLEQYGPTRNRSIWPSRGFGRRPAAAPAQDREERLEQRAARAMESARATAGMACTSIVVMGAASTGLVLPKAEILECEAYRRAVAALPCIWCGVCEFSQHAHLNLGKGMGLKTDDRTGFPLCCTRPDIEGCHVAYDQYRLVDGGREAHRDYGLEWGRITRHTILESGQWPQPGGNPDTGAVEAVPTLTQVYEAIRQLHEAGEEPTRDRIHKMTGLNLTTVDDRIKVLRGEGMISAVKQCYRPVHQHGPARAVTVTHLTDGRSILEIGEHVVHFSRTEGGMVGQAYAGIALEHTALARVTELQDQLLEEVAKRRALERKVEALKVQRRADPRQGDLLT</sequence>
<organism evidence="3 4">
    <name type="scientific">Gibberella intermedia</name>
    <name type="common">Bulb rot disease fungus</name>
    <name type="synonym">Fusarium proliferatum</name>
    <dbReference type="NCBI Taxonomy" id="948311"/>
    <lineage>
        <taxon>Eukaryota</taxon>
        <taxon>Fungi</taxon>
        <taxon>Dikarya</taxon>
        <taxon>Ascomycota</taxon>
        <taxon>Pezizomycotina</taxon>
        <taxon>Sordariomycetes</taxon>
        <taxon>Hypocreomycetidae</taxon>
        <taxon>Hypocreales</taxon>
        <taxon>Nectriaceae</taxon>
        <taxon>Fusarium</taxon>
        <taxon>Fusarium fujikuroi species complex</taxon>
    </lineage>
</organism>
<keyword evidence="1" id="KW-0175">Coiled coil</keyword>
<protein>
    <recommendedName>
        <fullName evidence="5">DUF4406 domain-containing protein</fullName>
    </recommendedName>
</protein>
<dbReference type="Gene3D" id="3.40.50.10400">
    <property type="entry name" value="Hypothetical protein PA1492"/>
    <property type="match status" value="1"/>
</dbReference>